<dbReference type="EMBL" id="CP158453">
    <property type="protein sequence ID" value="XBX99223.1"/>
    <property type="molecule type" value="Genomic_DNA"/>
</dbReference>
<dbReference type="PANTHER" id="PTHR34474">
    <property type="entry name" value="SIGNAL TRANSDUCTION PROTEIN TRAP"/>
    <property type="match status" value="1"/>
</dbReference>
<dbReference type="RefSeq" id="WP_014097788.1">
    <property type="nucleotide sequence ID" value="NZ_CP158453.1"/>
</dbReference>
<dbReference type="Gene3D" id="3.30.70.100">
    <property type="match status" value="1"/>
</dbReference>
<proteinExistence type="predicted"/>
<dbReference type="InterPro" id="IPR011008">
    <property type="entry name" value="Dimeric_a/b-barrel"/>
</dbReference>
<keyword evidence="2" id="KW-0503">Monooxygenase</keyword>
<evidence type="ECO:0000259" key="1">
    <source>
        <dbReference type="PROSITE" id="PS51725"/>
    </source>
</evidence>
<dbReference type="PROSITE" id="PS51725">
    <property type="entry name" value="ABM"/>
    <property type="match status" value="1"/>
</dbReference>
<accession>A0AAU7WJ73</accession>
<dbReference type="InterPro" id="IPR007138">
    <property type="entry name" value="ABM_dom"/>
</dbReference>
<dbReference type="GeneID" id="93259281"/>
<dbReference type="PANTHER" id="PTHR34474:SF1">
    <property type="entry name" value="HEME-DEGRADING MONOOXYGENASE HMOA"/>
    <property type="match status" value="1"/>
</dbReference>
<reference evidence="2" key="1">
    <citation type="submission" date="2024-06" db="EMBL/GenBank/DDBJ databases">
        <authorList>
            <person name="Huang C.H."/>
            <person name="Ting Y.S."/>
            <person name="Cheng Y.H."/>
        </authorList>
    </citation>
    <scope>NUCLEOTIDE SEQUENCE</scope>
    <source>
        <strain evidence="2">TCI803</strain>
    </source>
</reference>
<keyword evidence="2" id="KW-0560">Oxidoreductase</keyword>
<protein>
    <submittedName>
        <fullName evidence="2">Antibiotic biosynthesis monooxygenase</fullName>
        <ecNumber evidence="2">1.14.-.-</ecNumber>
    </submittedName>
</protein>
<dbReference type="SUPFAM" id="SSF54909">
    <property type="entry name" value="Dimeric alpha+beta barrel"/>
    <property type="match status" value="1"/>
</dbReference>
<dbReference type="AlphaFoldDB" id="A0AAU7WJ73"/>
<gene>
    <name evidence="2" type="ORF">ABR335_06730</name>
</gene>
<dbReference type="InterPro" id="IPR050404">
    <property type="entry name" value="Heme-degrading_MO"/>
</dbReference>
<name>A0AAU7WJ73_9BACI</name>
<sequence length="112" mass="12944">MFVQLRRMTVAKGHADQVIERFSKPGIIEQQEGFVDIKIMQKKQGRGEEEVIVMITWESETHWKQWEKSDVHIAGHRANRGKSKPDYMLNMELGMYEVKAVKKAAGKAEISE</sequence>
<evidence type="ECO:0000313" key="2">
    <source>
        <dbReference type="EMBL" id="XBX99223.1"/>
    </source>
</evidence>
<dbReference type="GO" id="GO:0004497">
    <property type="term" value="F:monooxygenase activity"/>
    <property type="evidence" value="ECO:0007669"/>
    <property type="project" value="UniProtKB-KW"/>
</dbReference>
<dbReference type="EC" id="1.14.-.-" evidence="2"/>
<feature type="domain" description="ABM" evidence="1">
    <location>
        <begin position="2"/>
        <end position="93"/>
    </location>
</feature>
<organism evidence="2">
    <name type="scientific">Heyndrickxia faecalis</name>
    <dbReference type="NCBI Taxonomy" id="2824910"/>
    <lineage>
        <taxon>Bacteria</taxon>
        <taxon>Bacillati</taxon>
        <taxon>Bacillota</taxon>
        <taxon>Bacilli</taxon>
        <taxon>Bacillales</taxon>
        <taxon>Bacillaceae</taxon>
        <taxon>Heyndrickxia</taxon>
    </lineage>
</organism>
<dbReference type="Pfam" id="PF03992">
    <property type="entry name" value="ABM"/>
    <property type="match status" value="1"/>
</dbReference>